<dbReference type="PROSITE" id="PS00022">
    <property type="entry name" value="EGF_1"/>
    <property type="match status" value="1"/>
</dbReference>
<evidence type="ECO:0000256" key="3">
    <source>
        <dbReference type="ARBA" id="ARBA00022536"/>
    </source>
</evidence>
<dbReference type="InterPro" id="IPR029021">
    <property type="entry name" value="Prot-tyrosine_phosphatase-like"/>
</dbReference>
<dbReference type="SMART" id="SM00195">
    <property type="entry name" value="DSPc"/>
    <property type="match status" value="1"/>
</dbReference>
<dbReference type="AlphaFoldDB" id="A0A2P6NY72"/>
<evidence type="ECO:0000256" key="2">
    <source>
        <dbReference type="ARBA" id="ARBA00013064"/>
    </source>
</evidence>
<protein>
    <recommendedName>
        <fullName evidence="2">protein-tyrosine-phosphatase</fullName>
        <ecNumber evidence="2">3.1.3.48</ecNumber>
    </recommendedName>
</protein>
<feature type="disulfide bond" evidence="8">
    <location>
        <begin position="50"/>
        <end position="59"/>
    </location>
</feature>
<feature type="disulfide bond" evidence="8">
    <location>
        <begin position="127"/>
        <end position="137"/>
    </location>
</feature>
<feature type="chain" id="PRO_5015103877" description="protein-tyrosine-phosphatase" evidence="9">
    <location>
        <begin position="26"/>
        <end position="680"/>
    </location>
</feature>
<dbReference type="Pfam" id="PF07645">
    <property type="entry name" value="EGF_CA"/>
    <property type="match status" value="2"/>
</dbReference>
<gene>
    <name evidence="13" type="ORF">PROFUN_00374</name>
</gene>
<dbReference type="GO" id="GO:0004722">
    <property type="term" value="F:protein serine/threonine phosphatase activity"/>
    <property type="evidence" value="ECO:0007669"/>
    <property type="project" value="UniProtKB-EC"/>
</dbReference>
<evidence type="ECO:0000313" key="13">
    <source>
        <dbReference type="EMBL" id="PRP88906.1"/>
    </source>
</evidence>
<keyword evidence="5" id="KW-0904">Protein phosphatase</keyword>
<feature type="domain" description="Tyrosine specific protein phosphatases" evidence="12">
    <location>
        <begin position="584"/>
        <end position="641"/>
    </location>
</feature>
<dbReference type="PROSITE" id="PS50054">
    <property type="entry name" value="TYR_PHOSPHATASE_DUAL"/>
    <property type="match status" value="1"/>
</dbReference>
<dbReference type="InterPro" id="IPR000742">
    <property type="entry name" value="EGF"/>
</dbReference>
<evidence type="ECO:0000256" key="6">
    <source>
        <dbReference type="ARBA" id="ARBA00023157"/>
    </source>
</evidence>
<dbReference type="GO" id="GO:0005509">
    <property type="term" value="F:calcium ion binding"/>
    <property type="evidence" value="ECO:0007669"/>
    <property type="project" value="InterPro"/>
</dbReference>
<dbReference type="Pfam" id="PF21700">
    <property type="entry name" value="EGF_DL_JAG"/>
    <property type="match status" value="1"/>
</dbReference>
<dbReference type="InterPro" id="IPR018097">
    <property type="entry name" value="EGF_Ca-bd_CS"/>
</dbReference>
<dbReference type="InterPro" id="IPR020422">
    <property type="entry name" value="TYR_PHOSPHATASE_DUAL_dom"/>
</dbReference>
<evidence type="ECO:0000256" key="5">
    <source>
        <dbReference type="ARBA" id="ARBA00022912"/>
    </source>
</evidence>
<comment type="caution">
    <text evidence="13">The sequence shown here is derived from an EMBL/GenBank/DDBJ whole genome shotgun (WGS) entry which is preliminary data.</text>
</comment>
<dbReference type="Gene3D" id="3.90.190.10">
    <property type="entry name" value="Protein tyrosine phosphatase superfamily"/>
    <property type="match status" value="1"/>
</dbReference>
<dbReference type="GO" id="GO:0005737">
    <property type="term" value="C:cytoplasm"/>
    <property type="evidence" value="ECO:0007669"/>
    <property type="project" value="TreeGrafter"/>
</dbReference>
<sequence length="680" mass="72663">MPPLYHTRNLSVIFIACCIFFAVGANEEGVCDPPCIHGSCLPGGGNACGCEKGWGGPQCQLAVCDPPCINGACTSPNTCACSTGWKGSNCASVSCDLHGCVHGNCSNPDQCDCAPGWVGPACDTAICIPGCANGGTCIGPGVCACNVTAWTGPSCKEPICNGKCQHNTTCVGPMSCTGWTGNLCENDIHECLDKNKTKYCDRRTRCINTLGSFSCSSCPSGYIGSGKISEGGCVPNCEGGCLNGGICDAPNTCNCTGTGFTGPNCFQDLDECKVGGYCDPKLQCINILGSFICHGSCPGNYTGDPRIGCTPICDPPCPAGGECLKPNVCSNVSAAASLEKKWFLVLLSLTYVMTSQRSMIHYLYHRFGSKPPPEFQCTIVSNTNHLKITWPKSTISHDVLQKIFRNAKPILREGDHVIDLKEKPAELTKGTTYTVDLDAPVAVHQNPSADDSDIKEVTVGINTPANADLSIIEKPADTQPPVLSVGTVLSALAGSGKDANSSLEKERKQKGRWEERTNHIIDGLWLGDFLSNSMHVQMNEYSVGHILTVSNDFRKDKGEEFVHHLIGVPDYPSSDLFSHFAQTHEFINTARYGPDNKGPQSGVLVHCMAGVSRSATIVIAYLMKELGLSLIEAAHLTRSSRAQIWPNGGFVLQLERYERELNGEIDTHLAPNNNNNCEIQ</sequence>
<evidence type="ECO:0000259" key="10">
    <source>
        <dbReference type="PROSITE" id="PS50026"/>
    </source>
</evidence>
<keyword evidence="14" id="KW-1185">Reference proteome</keyword>
<dbReference type="STRING" id="1890364.A0A2P6NY72"/>
<dbReference type="CDD" id="cd14498">
    <property type="entry name" value="DSP"/>
    <property type="match status" value="1"/>
</dbReference>
<dbReference type="PANTHER" id="PTHR10159">
    <property type="entry name" value="DUAL SPECIFICITY PROTEIN PHOSPHATASE"/>
    <property type="match status" value="1"/>
</dbReference>
<dbReference type="GO" id="GO:0043409">
    <property type="term" value="P:negative regulation of MAPK cascade"/>
    <property type="evidence" value="ECO:0007669"/>
    <property type="project" value="TreeGrafter"/>
</dbReference>
<evidence type="ECO:0000256" key="8">
    <source>
        <dbReference type="PROSITE-ProRule" id="PRU00076"/>
    </source>
</evidence>
<dbReference type="PROSITE" id="PS50026">
    <property type="entry name" value="EGF_3"/>
    <property type="match status" value="2"/>
</dbReference>
<feature type="domain" description="EGF-like" evidence="10">
    <location>
        <begin position="27"/>
        <end position="60"/>
    </location>
</feature>
<keyword evidence="4" id="KW-0378">Hydrolase</keyword>
<dbReference type="PROSITE" id="PS00383">
    <property type="entry name" value="TYR_PHOSPHATASE_1"/>
    <property type="match status" value="1"/>
</dbReference>
<dbReference type="SMART" id="SM00181">
    <property type="entry name" value="EGF"/>
    <property type="match status" value="7"/>
</dbReference>
<dbReference type="PROSITE" id="PS50056">
    <property type="entry name" value="TYR_PHOSPHATASE_2"/>
    <property type="match status" value="1"/>
</dbReference>
<dbReference type="PANTHER" id="PTHR10159:SF519">
    <property type="entry name" value="DUAL SPECIFICITY PROTEIN PHOSPHATASE MPK3"/>
    <property type="match status" value="1"/>
</dbReference>
<dbReference type="Proteomes" id="UP000241769">
    <property type="component" value="Unassembled WGS sequence"/>
</dbReference>
<dbReference type="GO" id="GO:0008330">
    <property type="term" value="F:protein tyrosine/threonine phosphatase activity"/>
    <property type="evidence" value="ECO:0007669"/>
    <property type="project" value="TreeGrafter"/>
</dbReference>
<dbReference type="Gene3D" id="2.10.25.10">
    <property type="entry name" value="Laminin"/>
    <property type="match status" value="4"/>
</dbReference>
<dbReference type="InterPro" id="IPR016130">
    <property type="entry name" value="Tyr_Pase_AS"/>
</dbReference>
<dbReference type="OrthoDB" id="28371at2759"/>
<evidence type="ECO:0000313" key="14">
    <source>
        <dbReference type="Proteomes" id="UP000241769"/>
    </source>
</evidence>
<evidence type="ECO:0000259" key="12">
    <source>
        <dbReference type="PROSITE" id="PS50056"/>
    </source>
</evidence>
<feature type="signal peptide" evidence="9">
    <location>
        <begin position="1"/>
        <end position="25"/>
    </location>
</feature>
<evidence type="ECO:0000256" key="4">
    <source>
        <dbReference type="ARBA" id="ARBA00022801"/>
    </source>
</evidence>
<dbReference type="InterPro" id="IPR000387">
    <property type="entry name" value="Tyr_Pase_dom"/>
</dbReference>
<name>A0A2P6NY72_9EUKA</name>
<dbReference type="InterPro" id="IPR049883">
    <property type="entry name" value="NOTCH1_EGF-like"/>
</dbReference>
<dbReference type="GO" id="GO:0033550">
    <property type="term" value="F:MAP kinase tyrosine phosphatase activity"/>
    <property type="evidence" value="ECO:0007669"/>
    <property type="project" value="TreeGrafter"/>
</dbReference>
<dbReference type="Pfam" id="PF00782">
    <property type="entry name" value="DSPc"/>
    <property type="match status" value="1"/>
</dbReference>
<dbReference type="InParanoid" id="A0A2P6NY72"/>
<comment type="similarity">
    <text evidence="1">Belongs to the protein-tyrosine phosphatase family. Non-receptor class dual specificity subfamily.</text>
</comment>
<evidence type="ECO:0000256" key="9">
    <source>
        <dbReference type="SAM" id="SignalP"/>
    </source>
</evidence>
<comment type="caution">
    <text evidence="8">Lacks conserved residue(s) required for the propagation of feature annotation.</text>
</comment>
<comment type="catalytic activity">
    <reaction evidence="7">
        <text>O-phospho-L-seryl-[protein] + H2O = L-seryl-[protein] + phosphate</text>
        <dbReference type="Rhea" id="RHEA:20629"/>
        <dbReference type="Rhea" id="RHEA-COMP:9863"/>
        <dbReference type="Rhea" id="RHEA-COMP:11604"/>
        <dbReference type="ChEBI" id="CHEBI:15377"/>
        <dbReference type="ChEBI" id="CHEBI:29999"/>
        <dbReference type="ChEBI" id="CHEBI:43474"/>
        <dbReference type="ChEBI" id="CHEBI:83421"/>
        <dbReference type="EC" id="3.1.3.16"/>
    </reaction>
</comment>
<evidence type="ECO:0000259" key="11">
    <source>
        <dbReference type="PROSITE" id="PS50054"/>
    </source>
</evidence>
<dbReference type="CDD" id="cd00054">
    <property type="entry name" value="EGF_CA"/>
    <property type="match status" value="2"/>
</dbReference>
<dbReference type="PROSITE" id="PS01187">
    <property type="entry name" value="EGF_CA"/>
    <property type="match status" value="1"/>
</dbReference>
<dbReference type="SMART" id="SM00404">
    <property type="entry name" value="PTPc_motif"/>
    <property type="match status" value="1"/>
</dbReference>
<reference evidence="13 14" key="1">
    <citation type="journal article" date="2018" name="Genome Biol. Evol.">
        <title>Multiple Roots of Fruiting Body Formation in Amoebozoa.</title>
        <authorList>
            <person name="Hillmann F."/>
            <person name="Forbes G."/>
            <person name="Novohradska S."/>
            <person name="Ferling I."/>
            <person name="Riege K."/>
            <person name="Groth M."/>
            <person name="Westermann M."/>
            <person name="Marz M."/>
            <person name="Spaller T."/>
            <person name="Winckler T."/>
            <person name="Schaap P."/>
            <person name="Glockner G."/>
        </authorList>
    </citation>
    <scope>NUCLEOTIDE SEQUENCE [LARGE SCALE GENOMIC DNA]</scope>
    <source>
        <strain evidence="13 14">Jena</strain>
    </source>
</reference>
<dbReference type="EC" id="3.1.3.48" evidence="2"/>
<feature type="domain" description="EGF-like" evidence="10">
    <location>
        <begin position="123"/>
        <end position="156"/>
    </location>
</feature>
<dbReference type="SUPFAM" id="SSF52799">
    <property type="entry name" value="(Phosphotyrosine protein) phosphatases II"/>
    <property type="match status" value="1"/>
</dbReference>
<keyword evidence="3 8" id="KW-0245">EGF-like domain</keyword>
<evidence type="ECO:0000256" key="1">
    <source>
        <dbReference type="ARBA" id="ARBA00008601"/>
    </source>
</evidence>
<dbReference type="InterPro" id="IPR000340">
    <property type="entry name" value="Dual-sp_phosphatase_cat-dom"/>
</dbReference>
<keyword evidence="6 8" id="KW-1015">Disulfide bond</keyword>
<evidence type="ECO:0000256" key="7">
    <source>
        <dbReference type="ARBA" id="ARBA00047761"/>
    </source>
</evidence>
<dbReference type="PROSITE" id="PS01186">
    <property type="entry name" value="EGF_2"/>
    <property type="match status" value="1"/>
</dbReference>
<feature type="domain" description="Tyrosine-protein phosphatase" evidence="11">
    <location>
        <begin position="516"/>
        <end position="663"/>
    </location>
</feature>
<dbReference type="GO" id="GO:0017017">
    <property type="term" value="F:MAP kinase tyrosine/serine/threonine phosphatase activity"/>
    <property type="evidence" value="ECO:0007669"/>
    <property type="project" value="TreeGrafter"/>
</dbReference>
<accession>A0A2P6NY72</accession>
<organism evidence="13 14">
    <name type="scientific">Planoprotostelium fungivorum</name>
    <dbReference type="NCBI Taxonomy" id="1890364"/>
    <lineage>
        <taxon>Eukaryota</taxon>
        <taxon>Amoebozoa</taxon>
        <taxon>Evosea</taxon>
        <taxon>Variosea</taxon>
        <taxon>Cavosteliida</taxon>
        <taxon>Cavosteliaceae</taxon>
        <taxon>Planoprotostelium</taxon>
    </lineage>
</organism>
<dbReference type="SMART" id="SM00179">
    <property type="entry name" value="EGF_CA"/>
    <property type="match status" value="2"/>
</dbReference>
<keyword evidence="9" id="KW-0732">Signal</keyword>
<proteinExistence type="inferred from homology"/>
<dbReference type="InterPro" id="IPR003595">
    <property type="entry name" value="Tyr_Pase_cat"/>
</dbReference>
<dbReference type="EMBL" id="MDYQ01000007">
    <property type="protein sequence ID" value="PRP88906.1"/>
    <property type="molecule type" value="Genomic_DNA"/>
</dbReference>
<dbReference type="InterPro" id="IPR001881">
    <property type="entry name" value="EGF-like_Ca-bd_dom"/>
</dbReference>